<dbReference type="HOGENOM" id="CLU_420198_0_0_9"/>
<keyword evidence="3" id="KW-0614">Plasmid</keyword>
<keyword evidence="1" id="KW-0175">Coiled coil</keyword>
<geneLocation type="plasmid" evidence="4">
    <name>pEubeli2</name>
</geneLocation>
<reference evidence="3 4" key="1">
    <citation type="journal article" date="2009" name="Proc. Natl. Acad. Sci. U.S.A.">
        <title>Characterizing a model human gut microbiota composed of members of its two dominant bacterial phyla.</title>
        <authorList>
            <person name="Mahowald M.A."/>
            <person name="Rey F.E."/>
            <person name="Seedorf H."/>
            <person name="Turnbaugh P.J."/>
            <person name="Fulton R.S."/>
            <person name="Wollam A."/>
            <person name="Shah N."/>
            <person name="Wang C."/>
            <person name="Magrini V."/>
            <person name="Wilson R.K."/>
            <person name="Cantarel B.L."/>
            <person name="Coutinho P.M."/>
            <person name="Henrissat B."/>
            <person name="Crock L.W."/>
            <person name="Russell A."/>
            <person name="Verberkmoes N.C."/>
            <person name="Hettich R.L."/>
            <person name="Gordon J.I."/>
        </authorList>
    </citation>
    <scope>NUCLEOTIDE SEQUENCE [LARGE SCALE GENOMIC DNA]</scope>
    <source>
        <strain evidence="4">ATCC 27750 / DSM 3376 / VPI C15-48 / C15-B4</strain>
        <plasmid evidence="3">unnamed</plasmid>
    </source>
</reference>
<dbReference type="EMBL" id="CP001106">
    <property type="protein sequence ID" value="ACR73217.1"/>
    <property type="molecule type" value="Genomic_DNA"/>
</dbReference>
<feature type="transmembrane region" description="Helical" evidence="2">
    <location>
        <begin position="116"/>
        <end position="133"/>
    </location>
</feature>
<evidence type="ECO:0000313" key="3">
    <source>
        <dbReference type="EMBL" id="ACR73217.1"/>
    </source>
</evidence>
<dbReference type="RefSeq" id="WP_012740351.1">
    <property type="nucleotide sequence ID" value="NC_012780.1"/>
</dbReference>
<name>C4Z7D9_LACE2</name>
<dbReference type="eggNOG" id="ENOG50335FU">
    <property type="taxonomic scope" value="Bacteria"/>
</dbReference>
<evidence type="ECO:0000313" key="4">
    <source>
        <dbReference type="Proteomes" id="UP000001476"/>
    </source>
</evidence>
<evidence type="ECO:0000256" key="1">
    <source>
        <dbReference type="SAM" id="Coils"/>
    </source>
</evidence>
<proteinExistence type="predicted"/>
<organism evidence="3 4">
    <name type="scientific">Lachnospira eligens (strain ATCC 27750 / DSM 3376 / VPI C15-48 / C15-B4)</name>
    <name type="common">Eubacterium eligens</name>
    <dbReference type="NCBI Taxonomy" id="515620"/>
    <lineage>
        <taxon>Bacteria</taxon>
        <taxon>Bacillati</taxon>
        <taxon>Bacillota</taxon>
        <taxon>Clostridia</taxon>
        <taxon>Lachnospirales</taxon>
        <taxon>Lachnospiraceae</taxon>
        <taxon>Lachnospira</taxon>
    </lineage>
</organism>
<dbReference type="AlphaFoldDB" id="C4Z7D9"/>
<feature type="coiled-coil region" evidence="1">
    <location>
        <begin position="415"/>
        <end position="442"/>
    </location>
</feature>
<keyword evidence="2" id="KW-1133">Transmembrane helix</keyword>
<feature type="transmembrane region" description="Helical" evidence="2">
    <location>
        <begin position="629"/>
        <end position="651"/>
    </location>
</feature>
<sequence length="655" mass="76200">MAELKRVFSYKRWLLLILCILVNLCLFAYKNIPLSKNDISERTLKSQEEYISGYNGYVTAIINKAEELQKFSIFAEEGTFAYSNIIKTSEDFERISNVNVSVDESRAVSAFTEYHYSFYIAFVFMLGIIYELFRYRDNGMWAINCSTAKGREYIAVSSIFAIIIGGFISVVSMAVTTFILALLIYGGAGDIGNAIQNIKQFSKFTYPVSKIEYVIILIIISSIVIIMLGLIIWSVFVAFRQRNNALLCLGLFIGVEIILYRNISIQSRYNVFHFINIINLLQINDMIRTYINWGFRYYVFSAASVTLFVTTITTVLLMCMAYYRCIIMKPYGKRTIIDKITGKINEAYQHVLKKMPQICKELHKLIFSGYGLWLIVTVIFVTCYFSRNNVMHYNDAQIVMDKMYIEHGGYDSSYIRSYVEEKQEAVREMKNKLDELKAQESMKETYPEWESEYMHAYGEYQYVLKEAAACLEYSQKLANADNIYSVYGRKAWIISDRNYEQLIGESARLREFIIFIVSIIVVVIITVENIMLEQKTGMEYILNSSAYGRKKRWLRKYLAMVIFTGCFTLITCIIQFMIIKSLYGMPYINAPVLSLSFIYEKIGKGIYKINIFKNLLINLNIRQYIFIHYAKWIVISYVVMNVSILVSALWMHKRK</sequence>
<keyword evidence="2" id="KW-0472">Membrane</keyword>
<dbReference type="Proteomes" id="UP000001476">
    <property type="component" value="Plasmid pEubeli2"/>
</dbReference>
<evidence type="ECO:0000256" key="2">
    <source>
        <dbReference type="SAM" id="Phobius"/>
    </source>
</evidence>
<feature type="transmembrane region" description="Helical" evidence="2">
    <location>
        <begin position="246"/>
        <end position="263"/>
    </location>
</feature>
<dbReference type="GeneID" id="41356844"/>
<dbReference type="KEGG" id="eel:EUBELI_20070"/>
<feature type="transmembrane region" description="Helical" evidence="2">
    <location>
        <begin position="512"/>
        <end position="532"/>
    </location>
</feature>
<accession>C4Z7D9</accession>
<protein>
    <recommendedName>
        <fullName evidence="5">ABC-2 family transporter protein</fullName>
    </recommendedName>
</protein>
<gene>
    <name evidence="3" type="ordered locus">EUBELI_20070</name>
</gene>
<keyword evidence="4" id="KW-1185">Reference proteome</keyword>
<keyword evidence="2" id="KW-0812">Transmembrane</keyword>
<evidence type="ECO:0008006" key="5">
    <source>
        <dbReference type="Google" id="ProtNLM"/>
    </source>
</evidence>
<feature type="transmembrane region" description="Helical" evidence="2">
    <location>
        <begin position="557"/>
        <end position="579"/>
    </location>
</feature>
<feature type="transmembrane region" description="Helical" evidence="2">
    <location>
        <begin position="213"/>
        <end position="239"/>
    </location>
</feature>
<feature type="transmembrane region" description="Helical" evidence="2">
    <location>
        <begin position="365"/>
        <end position="387"/>
    </location>
</feature>
<feature type="transmembrane region" description="Helical" evidence="2">
    <location>
        <begin position="297"/>
        <end position="323"/>
    </location>
</feature>
<feature type="transmembrane region" description="Helical" evidence="2">
    <location>
        <begin position="12"/>
        <end position="29"/>
    </location>
</feature>
<feature type="transmembrane region" description="Helical" evidence="2">
    <location>
        <begin position="153"/>
        <end position="185"/>
    </location>
</feature>